<name>A0A7S4B6E6_CHRCT</name>
<keyword evidence="1" id="KW-0472">Membrane</keyword>
<sequence>MDGPLSTRGAAFARFHHPVTAIDCASVCSRSTTPRLIVLEPHQYVHQRVTHVCRTGDVMQTGSSGSGARVATLVVACAALLGLSAYGSVATRRALAKLRRQRDPADAVSLHAFQEKLVQ</sequence>
<organism evidence="2">
    <name type="scientific">Chrysotila carterae</name>
    <name type="common">Marine alga</name>
    <name type="synonym">Syracosphaera carterae</name>
    <dbReference type="NCBI Taxonomy" id="13221"/>
    <lineage>
        <taxon>Eukaryota</taxon>
        <taxon>Haptista</taxon>
        <taxon>Haptophyta</taxon>
        <taxon>Prymnesiophyceae</taxon>
        <taxon>Isochrysidales</taxon>
        <taxon>Isochrysidaceae</taxon>
        <taxon>Chrysotila</taxon>
    </lineage>
</organism>
<reference evidence="2" key="1">
    <citation type="submission" date="2021-01" db="EMBL/GenBank/DDBJ databases">
        <authorList>
            <person name="Corre E."/>
            <person name="Pelletier E."/>
            <person name="Niang G."/>
            <person name="Scheremetjew M."/>
            <person name="Finn R."/>
            <person name="Kale V."/>
            <person name="Holt S."/>
            <person name="Cochrane G."/>
            <person name="Meng A."/>
            <person name="Brown T."/>
            <person name="Cohen L."/>
        </authorList>
    </citation>
    <scope>NUCLEOTIDE SEQUENCE</scope>
    <source>
        <strain evidence="2">CCMP645</strain>
    </source>
</reference>
<feature type="transmembrane region" description="Helical" evidence="1">
    <location>
        <begin position="70"/>
        <end position="90"/>
    </location>
</feature>
<protein>
    <submittedName>
        <fullName evidence="2">Uncharacterized protein</fullName>
    </submittedName>
</protein>
<evidence type="ECO:0000256" key="1">
    <source>
        <dbReference type="SAM" id="Phobius"/>
    </source>
</evidence>
<dbReference type="AlphaFoldDB" id="A0A7S4B6E6"/>
<dbReference type="EMBL" id="HBIZ01013694">
    <property type="protein sequence ID" value="CAE0755734.1"/>
    <property type="molecule type" value="Transcribed_RNA"/>
</dbReference>
<keyword evidence="1" id="KW-1133">Transmembrane helix</keyword>
<accession>A0A7S4B6E6</accession>
<proteinExistence type="predicted"/>
<keyword evidence="1" id="KW-0812">Transmembrane</keyword>
<gene>
    <name evidence="2" type="ORF">PCAR00345_LOCUS8322</name>
</gene>
<evidence type="ECO:0000313" key="2">
    <source>
        <dbReference type="EMBL" id="CAE0755734.1"/>
    </source>
</evidence>